<dbReference type="InterPro" id="IPR021796">
    <property type="entry name" value="Tll0287-like_dom"/>
</dbReference>
<evidence type="ECO:0000259" key="2">
    <source>
        <dbReference type="Pfam" id="PF11845"/>
    </source>
</evidence>
<proteinExistence type="predicted"/>
<feature type="signal peptide" evidence="1">
    <location>
        <begin position="1"/>
        <end position="22"/>
    </location>
</feature>
<evidence type="ECO:0000256" key="1">
    <source>
        <dbReference type="SAM" id="SignalP"/>
    </source>
</evidence>
<evidence type="ECO:0000313" key="4">
    <source>
        <dbReference type="Proteomes" id="UP000784128"/>
    </source>
</evidence>
<comment type="caution">
    <text evidence="3">The sequence shown here is derived from an EMBL/GenBank/DDBJ whole genome shotgun (WGS) entry which is preliminary data.</text>
</comment>
<dbReference type="Proteomes" id="UP000784128">
    <property type="component" value="Unassembled WGS sequence"/>
</dbReference>
<protein>
    <submittedName>
        <fullName evidence="3">DUF3365 domain-containing protein</fullName>
    </submittedName>
</protein>
<dbReference type="EMBL" id="JAHDYS010000001">
    <property type="protein sequence ID" value="MBT1070346.1"/>
    <property type="molecule type" value="Genomic_DNA"/>
</dbReference>
<organism evidence="3 4">
    <name type="scientific">Pelotalea chapellei</name>
    <dbReference type="NCBI Taxonomy" id="44671"/>
    <lineage>
        <taxon>Bacteria</taxon>
        <taxon>Pseudomonadati</taxon>
        <taxon>Thermodesulfobacteriota</taxon>
        <taxon>Desulfuromonadia</taxon>
        <taxon>Geobacterales</taxon>
        <taxon>Geobacteraceae</taxon>
        <taxon>Pelotalea</taxon>
    </lineage>
</organism>
<keyword evidence="4" id="KW-1185">Reference proteome</keyword>
<evidence type="ECO:0000313" key="3">
    <source>
        <dbReference type="EMBL" id="MBT1070346.1"/>
    </source>
</evidence>
<reference evidence="3 4" key="1">
    <citation type="submission" date="2021-05" db="EMBL/GenBank/DDBJ databases">
        <title>The draft genome of Geobacter chapellei DSM 13688.</title>
        <authorList>
            <person name="Xu Z."/>
            <person name="Masuda Y."/>
            <person name="Itoh H."/>
            <person name="Senoo K."/>
        </authorList>
    </citation>
    <scope>NUCLEOTIDE SEQUENCE [LARGE SCALE GENOMIC DNA]</scope>
    <source>
        <strain evidence="3 4">DSM 13688</strain>
    </source>
</reference>
<feature type="domain" description="Tll0287-like" evidence="2">
    <location>
        <begin position="33"/>
        <end position="184"/>
    </location>
</feature>
<accession>A0ABS5U3V3</accession>
<name>A0ABS5U3V3_9BACT</name>
<gene>
    <name evidence="3" type="ORF">KJB30_00970</name>
</gene>
<feature type="chain" id="PRO_5045049642" evidence="1">
    <location>
        <begin position="23"/>
        <end position="185"/>
    </location>
</feature>
<dbReference type="RefSeq" id="WP_214296051.1">
    <property type="nucleotide sequence ID" value="NZ_JAHDYS010000001.1"/>
</dbReference>
<sequence length="185" mass="19852">MRNSSLLAITVTLLVTSVASGAAEDNSKQPVAAKAIGQLGHEMRKKLTESLHKNGPAGAIDVCAKDAPAISNRIENELGVTIKRTSLQVRNPQNSPDAAELQLLGVLAAAHSAGEKLPQGVTVFPHNTRRFYKVIMMEQTCLKCHGDSTTMSEVVRKELATLYPEDKAVGYKEGDFRGIISATVK</sequence>
<dbReference type="Pfam" id="PF11845">
    <property type="entry name" value="Tll0287-like"/>
    <property type="match status" value="1"/>
</dbReference>
<keyword evidence="1" id="KW-0732">Signal</keyword>